<dbReference type="Proteomes" id="UP000613582">
    <property type="component" value="Unassembled WGS sequence"/>
</dbReference>
<evidence type="ECO:0000256" key="4">
    <source>
        <dbReference type="ARBA" id="ARBA00022692"/>
    </source>
</evidence>
<keyword evidence="8" id="KW-0969">Cilium</keyword>
<protein>
    <submittedName>
        <fullName evidence="8">Flagellar biosynthesis protein FliR</fullName>
    </submittedName>
</protein>
<keyword evidence="4 7" id="KW-0812">Transmembrane</keyword>
<dbReference type="Pfam" id="PF01311">
    <property type="entry name" value="Bac_export_1"/>
    <property type="match status" value="1"/>
</dbReference>
<dbReference type="PRINTS" id="PR00953">
    <property type="entry name" value="TYPE3IMRPROT"/>
</dbReference>
<dbReference type="PANTHER" id="PTHR30065">
    <property type="entry name" value="FLAGELLAR BIOSYNTHETIC PROTEIN FLIR"/>
    <property type="match status" value="1"/>
</dbReference>
<dbReference type="AlphaFoldDB" id="A0A8J2V1T7"/>
<keyword evidence="8" id="KW-0966">Cell projection</keyword>
<proteinExistence type="inferred from homology"/>
<feature type="transmembrane region" description="Helical" evidence="7">
    <location>
        <begin position="17"/>
        <end position="35"/>
    </location>
</feature>
<reference evidence="8" key="1">
    <citation type="journal article" date="2014" name="Int. J. Syst. Evol. Microbiol.">
        <title>Complete genome sequence of Corynebacterium casei LMG S-19264T (=DSM 44701T), isolated from a smear-ripened cheese.</title>
        <authorList>
            <consortium name="US DOE Joint Genome Institute (JGI-PGF)"/>
            <person name="Walter F."/>
            <person name="Albersmeier A."/>
            <person name="Kalinowski J."/>
            <person name="Ruckert C."/>
        </authorList>
    </citation>
    <scope>NUCLEOTIDE SEQUENCE</scope>
    <source>
        <strain evidence="8">CGMCC 1.12921</strain>
    </source>
</reference>
<dbReference type="GO" id="GO:0005886">
    <property type="term" value="C:plasma membrane"/>
    <property type="evidence" value="ECO:0007669"/>
    <property type="project" value="UniProtKB-SubCell"/>
</dbReference>
<dbReference type="InterPro" id="IPR002010">
    <property type="entry name" value="T3SS_IM_R"/>
</dbReference>
<evidence type="ECO:0000313" key="8">
    <source>
        <dbReference type="EMBL" id="GGD12165.1"/>
    </source>
</evidence>
<feature type="transmembrane region" description="Helical" evidence="7">
    <location>
        <begin position="73"/>
        <end position="93"/>
    </location>
</feature>
<sequence length="261" mass="28157">MEFLEPVNQMILDNGDYIASVMAVFVRVSVLAFFLPGIGETQIPMRARLIAAFVITWMIVPPVLARYEVDTTSAATITAAFFAEAFSGFILGFAFRVMIWVLQMAGTIIAQAMSLSQLLGSTSEEPNTTISSILILAGTALAVTMDLHIEAIRVLIQSYDTFALGAFADTDTAAYWSVERSMEAFSFALALSLPFVILNFIYNVMLGAISRAMPQLMVAFVGIPAITGAGLLLFFLCATTILTVWAGGFSSVLDDIIAMGR</sequence>
<comment type="subcellular location">
    <subcellularLocation>
        <location evidence="1">Cell membrane</location>
        <topology evidence="1">Multi-pass membrane protein</topology>
    </subcellularLocation>
</comment>
<organism evidence="8 9">
    <name type="scientific">Aquisalinus flavus</name>
    <dbReference type="NCBI Taxonomy" id="1526572"/>
    <lineage>
        <taxon>Bacteria</taxon>
        <taxon>Pseudomonadati</taxon>
        <taxon>Pseudomonadota</taxon>
        <taxon>Alphaproteobacteria</taxon>
        <taxon>Parvularculales</taxon>
        <taxon>Parvularculaceae</taxon>
        <taxon>Aquisalinus</taxon>
    </lineage>
</organism>
<keyword evidence="5 7" id="KW-1133">Transmembrane helix</keyword>
<keyword evidence="6 7" id="KW-0472">Membrane</keyword>
<dbReference type="RefSeq" id="WP_188158450.1">
    <property type="nucleotide sequence ID" value="NZ_BMGH01000001.1"/>
</dbReference>
<dbReference type="PANTHER" id="PTHR30065:SF8">
    <property type="entry name" value="FLAGELLAR BIOSYNTHETIC PROTEIN FLIR"/>
    <property type="match status" value="1"/>
</dbReference>
<keyword evidence="9" id="KW-1185">Reference proteome</keyword>
<keyword evidence="3" id="KW-1003">Cell membrane</keyword>
<gene>
    <name evidence="8" type="primary">fliR1</name>
    <name evidence="8" type="ORF">GCM10011342_21190</name>
</gene>
<evidence type="ECO:0000313" key="9">
    <source>
        <dbReference type="Proteomes" id="UP000613582"/>
    </source>
</evidence>
<reference evidence="8" key="2">
    <citation type="submission" date="2020-09" db="EMBL/GenBank/DDBJ databases">
        <authorList>
            <person name="Sun Q."/>
            <person name="Zhou Y."/>
        </authorList>
    </citation>
    <scope>NUCLEOTIDE SEQUENCE</scope>
    <source>
        <strain evidence="8">CGMCC 1.12921</strain>
    </source>
</reference>
<comment type="caution">
    <text evidence="8">The sequence shown here is derived from an EMBL/GenBank/DDBJ whole genome shotgun (WGS) entry which is preliminary data.</text>
</comment>
<dbReference type="EMBL" id="BMGH01000001">
    <property type="protein sequence ID" value="GGD12165.1"/>
    <property type="molecule type" value="Genomic_DNA"/>
</dbReference>
<accession>A0A8J2V1T7</accession>
<evidence type="ECO:0000256" key="1">
    <source>
        <dbReference type="ARBA" id="ARBA00004651"/>
    </source>
</evidence>
<feature type="transmembrane region" description="Helical" evidence="7">
    <location>
        <begin position="216"/>
        <end position="245"/>
    </location>
</feature>
<comment type="similarity">
    <text evidence="2">Belongs to the FliR/MopE/SpaR family.</text>
</comment>
<feature type="transmembrane region" description="Helical" evidence="7">
    <location>
        <begin position="47"/>
        <end position="67"/>
    </location>
</feature>
<evidence type="ECO:0000256" key="5">
    <source>
        <dbReference type="ARBA" id="ARBA00022989"/>
    </source>
</evidence>
<evidence type="ECO:0000256" key="6">
    <source>
        <dbReference type="ARBA" id="ARBA00023136"/>
    </source>
</evidence>
<evidence type="ECO:0000256" key="3">
    <source>
        <dbReference type="ARBA" id="ARBA00022475"/>
    </source>
</evidence>
<evidence type="ECO:0000256" key="7">
    <source>
        <dbReference type="SAM" id="Phobius"/>
    </source>
</evidence>
<dbReference type="GO" id="GO:0006605">
    <property type="term" value="P:protein targeting"/>
    <property type="evidence" value="ECO:0007669"/>
    <property type="project" value="InterPro"/>
</dbReference>
<feature type="transmembrane region" description="Helical" evidence="7">
    <location>
        <begin position="184"/>
        <end position="204"/>
    </location>
</feature>
<keyword evidence="8" id="KW-0282">Flagellum</keyword>
<evidence type="ECO:0000256" key="2">
    <source>
        <dbReference type="ARBA" id="ARBA00009772"/>
    </source>
</evidence>
<name>A0A8J2V1T7_9PROT</name>